<evidence type="ECO:0000313" key="11">
    <source>
        <dbReference type="EMBL" id="KAK7451182.1"/>
    </source>
</evidence>
<evidence type="ECO:0000256" key="9">
    <source>
        <dbReference type="SAM" id="SignalP"/>
    </source>
</evidence>
<feature type="chain" id="PRO_5045240470" description="GH18 domain-containing protein" evidence="9">
    <location>
        <begin position="18"/>
        <end position="323"/>
    </location>
</feature>
<evidence type="ECO:0000313" key="12">
    <source>
        <dbReference type="Proteomes" id="UP001498398"/>
    </source>
</evidence>
<evidence type="ECO:0000256" key="4">
    <source>
        <dbReference type="ARBA" id="ARBA00023277"/>
    </source>
</evidence>
<sequence length="323" mass="35355">MLLSLTIPAFRISTSFAAPTARSSEPELKTRGGSSSISRPIFLTYYDDYKGTPVPEVDKVKGFNVFALGFYTGHNGPMDSAQWWEQQGASKQKETRKKYNDAGIKIIVSAFGGSPEEMSITSKIDDPEGLAKKIGDWVKKNNLDGVDVDYEDFGALGNGKGVPWIVKFQKALRSALPSPTYVISHTPGAWLSILIRFKNGKGPYNDIHKQVGDGIDWYNIQFYNAGPDEYTTCDNLLNKSSSQYPKTSLFEIIQSGIPQSKVVLGKPATKKDAQQGNMDANVLAGCLKTAKGKNWSGGVMGWAYPNADSSWISSVRSKSWPVS</sequence>
<protein>
    <recommendedName>
        <fullName evidence="10">GH18 domain-containing protein</fullName>
    </recommendedName>
</protein>
<dbReference type="Pfam" id="PF00704">
    <property type="entry name" value="Glyco_hydro_18"/>
    <property type="match status" value="1"/>
</dbReference>
<keyword evidence="2 7" id="KW-0378">Hydrolase</keyword>
<dbReference type="Proteomes" id="UP001498398">
    <property type="component" value="Unassembled WGS sequence"/>
</dbReference>
<gene>
    <name evidence="11" type="ORF">VKT23_012514</name>
</gene>
<keyword evidence="5 7" id="KW-0326">Glycosidase</keyword>
<organism evidence="11 12">
    <name type="scientific">Marasmiellus scandens</name>
    <dbReference type="NCBI Taxonomy" id="2682957"/>
    <lineage>
        <taxon>Eukaryota</taxon>
        <taxon>Fungi</taxon>
        <taxon>Dikarya</taxon>
        <taxon>Basidiomycota</taxon>
        <taxon>Agaricomycotina</taxon>
        <taxon>Agaricomycetes</taxon>
        <taxon>Agaricomycetidae</taxon>
        <taxon>Agaricales</taxon>
        <taxon>Marasmiineae</taxon>
        <taxon>Omphalotaceae</taxon>
        <taxon>Marasmiellus</taxon>
    </lineage>
</organism>
<feature type="signal peptide" evidence="9">
    <location>
        <begin position="1"/>
        <end position="17"/>
    </location>
</feature>
<comment type="similarity">
    <text evidence="8">Belongs to the glycosyl hydrolase 18 family.</text>
</comment>
<dbReference type="PROSITE" id="PS51910">
    <property type="entry name" value="GH18_2"/>
    <property type="match status" value="1"/>
</dbReference>
<comment type="catalytic activity">
    <reaction evidence="1">
        <text>Random endo-hydrolysis of N-acetyl-beta-D-glucosaminide (1-&gt;4)-beta-linkages in chitin and chitodextrins.</text>
        <dbReference type="EC" id="3.2.1.14"/>
    </reaction>
</comment>
<dbReference type="SUPFAM" id="SSF51445">
    <property type="entry name" value="(Trans)glycosidases"/>
    <property type="match status" value="1"/>
</dbReference>
<dbReference type="Gene3D" id="3.20.20.80">
    <property type="entry name" value="Glycosidases"/>
    <property type="match status" value="1"/>
</dbReference>
<evidence type="ECO:0000256" key="3">
    <source>
        <dbReference type="ARBA" id="ARBA00023024"/>
    </source>
</evidence>
<dbReference type="PROSITE" id="PS01095">
    <property type="entry name" value="GH18_1"/>
    <property type="match status" value="1"/>
</dbReference>
<dbReference type="CDD" id="cd00598">
    <property type="entry name" value="GH18_chitinase-like"/>
    <property type="match status" value="1"/>
</dbReference>
<keyword evidence="6" id="KW-0624">Polysaccharide degradation</keyword>
<evidence type="ECO:0000259" key="10">
    <source>
        <dbReference type="PROSITE" id="PS51910"/>
    </source>
</evidence>
<evidence type="ECO:0000256" key="1">
    <source>
        <dbReference type="ARBA" id="ARBA00000822"/>
    </source>
</evidence>
<proteinExistence type="inferred from homology"/>
<keyword evidence="9" id="KW-0732">Signal</keyword>
<evidence type="ECO:0000256" key="8">
    <source>
        <dbReference type="RuleBase" id="RU004453"/>
    </source>
</evidence>
<keyword evidence="3" id="KW-0146">Chitin degradation</keyword>
<feature type="domain" description="GH18" evidence="10">
    <location>
        <begin position="40"/>
        <end position="323"/>
    </location>
</feature>
<dbReference type="InterPro" id="IPR001223">
    <property type="entry name" value="Glyco_hydro18_cat"/>
</dbReference>
<evidence type="ECO:0000256" key="7">
    <source>
        <dbReference type="RuleBase" id="RU000489"/>
    </source>
</evidence>
<name>A0ABR1J810_9AGAR</name>
<evidence type="ECO:0000256" key="5">
    <source>
        <dbReference type="ARBA" id="ARBA00023295"/>
    </source>
</evidence>
<comment type="caution">
    <text evidence="11">The sequence shown here is derived from an EMBL/GenBank/DDBJ whole genome shotgun (WGS) entry which is preliminary data.</text>
</comment>
<accession>A0ABR1J810</accession>
<evidence type="ECO:0000256" key="2">
    <source>
        <dbReference type="ARBA" id="ARBA00022801"/>
    </source>
</evidence>
<dbReference type="EMBL" id="JBANRG010000031">
    <property type="protein sequence ID" value="KAK7451182.1"/>
    <property type="molecule type" value="Genomic_DNA"/>
</dbReference>
<dbReference type="InterPro" id="IPR017853">
    <property type="entry name" value="GH"/>
</dbReference>
<dbReference type="InterPro" id="IPR001579">
    <property type="entry name" value="Glyco_hydro_18_chit_AS"/>
</dbReference>
<keyword evidence="4" id="KW-0119">Carbohydrate metabolism</keyword>
<keyword evidence="12" id="KW-1185">Reference proteome</keyword>
<reference evidence="11 12" key="1">
    <citation type="submission" date="2024-01" db="EMBL/GenBank/DDBJ databases">
        <title>A draft genome for the cacao thread blight pathogen Marasmiellus scandens.</title>
        <authorList>
            <person name="Baruah I.K."/>
            <person name="Leung J."/>
            <person name="Bukari Y."/>
            <person name="Amoako-Attah I."/>
            <person name="Meinhardt L.W."/>
            <person name="Bailey B.A."/>
            <person name="Cohen S.P."/>
        </authorList>
    </citation>
    <scope>NUCLEOTIDE SEQUENCE [LARGE SCALE GENOMIC DNA]</scope>
    <source>
        <strain evidence="11 12">GH-19</strain>
    </source>
</reference>
<evidence type="ECO:0000256" key="6">
    <source>
        <dbReference type="ARBA" id="ARBA00023326"/>
    </source>
</evidence>